<organism evidence="1 2">
    <name type="scientific">Brucella tritici</name>
    <dbReference type="NCBI Taxonomy" id="94626"/>
    <lineage>
        <taxon>Bacteria</taxon>
        <taxon>Pseudomonadati</taxon>
        <taxon>Pseudomonadota</taxon>
        <taxon>Alphaproteobacteria</taxon>
        <taxon>Hyphomicrobiales</taxon>
        <taxon>Brucellaceae</taxon>
        <taxon>Brucella/Ochrobactrum group</taxon>
        <taxon>Brucella</taxon>
    </lineage>
</organism>
<reference evidence="1 2" key="1">
    <citation type="submission" date="2019-09" db="EMBL/GenBank/DDBJ databases">
        <title>Taxonomic organization of the family Brucellaceae based on a phylogenomic approach.</title>
        <authorList>
            <person name="Leclercq S."/>
            <person name="Cloeckaert A."/>
            <person name="Zygmunt M.S."/>
        </authorList>
    </citation>
    <scope>NUCLEOTIDE SEQUENCE [LARGE SCALE GENOMIC DNA]</scope>
    <source>
        <strain evidence="1 2">LMG 18957</strain>
    </source>
</reference>
<dbReference type="AlphaFoldDB" id="A0A833CRT3"/>
<keyword evidence="2" id="KW-1185">Reference proteome</keyword>
<sequence>MRGSVCLTCCPDGDPRLKPATTRPAPAATDTGLEPWGYGWFELGGKKMASGYLPTVNYPRSENVTEGPFPLYTRSQVVELLAEKDVIIRSHLATIASFETKLAASEEARAALSDEIEQGN</sequence>
<evidence type="ECO:0000313" key="2">
    <source>
        <dbReference type="Proteomes" id="UP000430843"/>
    </source>
</evidence>
<dbReference type="RefSeq" id="WP_151677090.1">
    <property type="nucleotide sequence ID" value="NZ_WBWA01000002.1"/>
</dbReference>
<gene>
    <name evidence="1" type="ORF">F9K91_02250</name>
</gene>
<proteinExistence type="predicted"/>
<dbReference type="EMBL" id="WBWA01000002">
    <property type="protein sequence ID" value="KAB2666781.1"/>
    <property type="molecule type" value="Genomic_DNA"/>
</dbReference>
<protein>
    <submittedName>
        <fullName evidence="1">Uncharacterized protein</fullName>
    </submittedName>
</protein>
<accession>A0A833CRT3</accession>
<name>A0A833CRT3_9HYPH</name>
<comment type="caution">
    <text evidence="1">The sequence shown here is derived from an EMBL/GenBank/DDBJ whole genome shotgun (WGS) entry which is preliminary data.</text>
</comment>
<dbReference type="Proteomes" id="UP000430843">
    <property type="component" value="Unassembled WGS sequence"/>
</dbReference>
<evidence type="ECO:0000313" key="1">
    <source>
        <dbReference type="EMBL" id="KAB2666781.1"/>
    </source>
</evidence>